<dbReference type="InterPro" id="IPR027417">
    <property type="entry name" value="P-loop_NTPase"/>
</dbReference>
<dbReference type="PROSITE" id="PS50162">
    <property type="entry name" value="RECA_2"/>
    <property type="match status" value="1"/>
</dbReference>
<keyword evidence="1" id="KW-0547">Nucleotide-binding</keyword>
<dbReference type="OrthoDB" id="1861185at2759"/>
<gene>
    <name evidence="5" type="ORF">CANVERA_P2551</name>
</gene>
<organism evidence="5 6">
    <name type="scientific">Candida verbasci</name>
    <dbReference type="NCBI Taxonomy" id="1227364"/>
    <lineage>
        <taxon>Eukaryota</taxon>
        <taxon>Fungi</taxon>
        <taxon>Dikarya</taxon>
        <taxon>Ascomycota</taxon>
        <taxon>Saccharomycotina</taxon>
        <taxon>Pichiomycetes</taxon>
        <taxon>Debaryomycetaceae</taxon>
        <taxon>Candida/Lodderomyces clade</taxon>
        <taxon>Candida</taxon>
    </lineage>
</organism>
<accession>A0A9W4TVR6</accession>
<dbReference type="PANTHER" id="PTHR22942:SF66">
    <property type="entry name" value="RE19845P"/>
    <property type="match status" value="1"/>
</dbReference>
<keyword evidence="2" id="KW-0067">ATP-binding</keyword>
<dbReference type="EMBL" id="CANTUO010000002">
    <property type="protein sequence ID" value="CAI5758039.1"/>
    <property type="molecule type" value="Genomic_DNA"/>
</dbReference>
<dbReference type="SUPFAM" id="SSF52540">
    <property type="entry name" value="P-loop containing nucleoside triphosphate hydrolases"/>
    <property type="match status" value="1"/>
</dbReference>
<evidence type="ECO:0000313" key="6">
    <source>
        <dbReference type="Proteomes" id="UP001152885"/>
    </source>
</evidence>
<protein>
    <recommendedName>
        <fullName evidence="4">RecA family profile 1 domain-containing protein</fullName>
    </recommendedName>
</protein>
<dbReference type="GO" id="GO:0006312">
    <property type="term" value="P:mitotic recombination"/>
    <property type="evidence" value="ECO:0007669"/>
    <property type="project" value="TreeGrafter"/>
</dbReference>
<evidence type="ECO:0000256" key="3">
    <source>
        <dbReference type="SAM" id="MobiDB-lite"/>
    </source>
</evidence>
<dbReference type="PANTHER" id="PTHR22942">
    <property type="entry name" value="RECA/RAD51/RADA DNA STRAND-PAIRING FAMILY MEMBER"/>
    <property type="match status" value="1"/>
</dbReference>
<dbReference type="GO" id="GO:0005524">
    <property type="term" value="F:ATP binding"/>
    <property type="evidence" value="ECO:0007669"/>
    <property type="project" value="UniProtKB-KW"/>
</dbReference>
<evidence type="ECO:0000259" key="4">
    <source>
        <dbReference type="PROSITE" id="PS50162"/>
    </source>
</evidence>
<name>A0A9W4TVR6_9ASCO</name>
<dbReference type="InterPro" id="IPR020588">
    <property type="entry name" value="RecA_ATP-bd"/>
</dbReference>
<dbReference type="Gene3D" id="3.40.50.300">
    <property type="entry name" value="P-loop containing nucleotide triphosphate hydrolases"/>
    <property type="match status" value="1"/>
</dbReference>
<dbReference type="GO" id="GO:0061982">
    <property type="term" value="P:meiosis I cell cycle process"/>
    <property type="evidence" value="ECO:0007669"/>
    <property type="project" value="UniProtKB-ARBA"/>
</dbReference>
<dbReference type="GO" id="GO:0003697">
    <property type="term" value="F:single-stranded DNA binding"/>
    <property type="evidence" value="ECO:0007669"/>
    <property type="project" value="TreeGrafter"/>
</dbReference>
<feature type="region of interest" description="Disordered" evidence="3">
    <location>
        <begin position="430"/>
        <end position="449"/>
    </location>
</feature>
<dbReference type="Pfam" id="PF08423">
    <property type="entry name" value="Rad51"/>
    <property type="match status" value="1"/>
</dbReference>
<feature type="domain" description="RecA family profile 1" evidence="4">
    <location>
        <begin position="79"/>
        <end position="288"/>
    </location>
</feature>
<evidence type="ECO:0000313" key="5">
    <source>
        <dbReference type="EMBL" id="CAI5758039.1"/>
    </source>
</evidence>
<comment type="caution">
    <text evidence="5">The sequence shown here is derived from an EMBL/GenBank/DDBJ whole genome shotgun (WGS) entry which is preliminary data.</text>
</comment>
<dbReference type="GO" id="GO:0042148">
    <property type="term" value="P:DNA strand invasion"/>
    <property type="evidence" value="ECO:0007669"/>
    <property type="project" value="TreeGrafter"/>
</dbReference>
<dbReference type="GO" id="GO:0000150">
    <property type="term" value="F:DNA strand exchange activity"/>
    <property type="evidence" value="ECO:0007669"/>
    <property type="project" value="TreeGrafter"/>
</dbReference>
<sequence>MDDFKQLRSNDLSFANDYESILSTLKDQGQSINDVLKAFESEELDQFSKNIEEPLEGINDFCNNLKFIINEEPSKDFFKLQFISTGMPSIDKELGGGIPLGEVSEIFGASGCGKSQFLFQLLYNSNKAFPESEDIHISTESYLESNRLYDIFGFQSHNGFKSISEIYCKSLESQEHVLYTQLPTKLAQNENRTKLVVIDSIAHHFRRDASLLNSNYFREAISKHEDDLASEKDILELTKSQDIQLKLVSKTPKYASRTGKLYYITQMYRHLSELAARFNIAIVLINQVSDRTQDVLTNKEDYFDEEFEHALNLDFHTLIFSGWDLKTIFLDGANNNRWYYESEQDRLGQHLGQLINDRKTKRQKLDKDQQGVSLDSSSDTFEVFKQTIMQSYNARNKRIKKYVPTLGYSWTCKIKVRILLTKSYKPTFNSENGQEEISSRTTTLNSSQSDRELFSNIDNESDIMTQISSMNNNWQVNRFAKVICSSNSITSNNNNLVIPFKIDTQGLLEIE</sequence>
<evidence type="ECO:0000256" key="2">
    <source>
        <dbReference type="ARBA" id="ARBA00022840"/>
    </source>
</evidence>
<dbReference type="GO" id="GO:0140664">
    <property type="term" value="F:ATP-dependent DNA damage sensor activity"/>
    <property type="evidence" value="ECO:0007669"/>
    <property type="project" value="InterPro"/>
</dbReference>
<keyword evidence="6" id="KW-1185">Reference proteome</keyword>
<evidence type="ECO:0000256" key="1">
    <source>
        <dbReference type="ARBA" id="ARBA00022741"/>
    </source>
</evidence>
<reference evidence="5" key="1">
    <citation type="submission" date="2022-12" db="EMBL/GenBank/DDBJ databases">
        <authorList>
            <person name="Brejova B."/>
        </authorList>
    </citation>
    <scope>NUCLEOTIDE SEQUENCE</scope>
</reference>
<dbReference type="InterPro" id="IPR013632">
    <property type="entry name" value="Rad51_C"/>
</dbReference>
<dbReference type="GO" id="GO:0000730">
    <property type="term" value="P:DNA recombinase assembly"/>
    <property type="evidence" value="ECO:0007669"/>
    <property type="project" value="TreeGrafter"/>
</dbReference>
<proteinExistence type="predicted"/>
<dbReference type="GO" id="GO:0003690">
    <property type="term" value="F:double-stranded DNA binding"/>
    <property type="evidence" value="ECO:0007669"/>
    <property type="project" value="TreeGrafter"/>
</dbReference>
<feature type="compositionally biased region" description="Polar residues" evidence="3">
    <location>
        <begin position="430"/>
        <end position="448"/>
    </location>
</feature>
<dbReference type="Proteomes" id="UP001152885">
    <property type="component" value="Unassembled WGS sequence"/>
</dbReference>
<dbReference type="AlphaFoldDB" id="A0A9W4TVR6"/>